<dbReference type="NCBIfam" id="TIGR01131">
    <property type="entry name" value="ATP_synt_6_or_A"/>
    <property type="match status" value="1"/>
</dbReference>
<evidence type="ECO:0000256" key="5">
    <source>
        <dbReference type="ARBA" id="ARBA00022448"/>
    </source>
</evidence>
<dbReference type="InterPro" id="IPR035908">
    <property type="entry name" value="F0_ATP_A_sf"/>
</dbReference>
<keyword evidence="7 14" id="KW-0812">Transmembrane</keyword>
<dbReference type="SUPFAM" id="SSF81336">
    <property type="entry name" value="F1F0 ATP synthase subunit A"/>
    <property type="match status" value="1"/>
</dbReference>
<comment type="subcellular location">
    <subcellularLocation>
        <location evidence="2">Membrane</location>
        <topology evidence="2">Multi-pass membrane protein</topology>
    </subcellularLocation>
    <subcellularLocation>
        <location evidence="13">Mitochondrion inner membrane</location>
        <topology evidence="13">Multi-pass membrane protein</topology>
    </subcellularLocation>
</comment>
<keyword evidence="6" id="KW-0138">CF(0)</keyword>
<feature type="transmembrane region" description="Helical" evidence="14">
    <location>
        <begin position="134"/>
        <end position="152"/>
    </location>
</feature>
<dbReference type="PANTHER" id="PTHR11410:SF0">
    <property type="entry name" value="ATP SYNTHASE SUBUNIT A"/>
    <property type="match status" value="1"/>
</dbReference>
<dbReference type="CDD" id="cd00310">
    <property type="entry name" value="ATP-synt_Fo_a_6"/>
    <property type="match status" value="1"/>
</dbReference>
<evidence type="ECO:0000256" key="11">
    <source>
        <dbReference type="ARBA" id="ARBA00023136"/>
    </source>
</evidence>
<dbReference type="InterPro" id="IPR000568">
    <property type="entry name" value="ATP_synth_F0_asu"/>
</dbReference>
<evidence type="ECO:0000256" key="4">
    <source>
        <dbReference type="ARBA" id="ARBA00011648"/>
    </source>
</evidence>
<evidence type="ECO:0000256" key="8">
    <source>
        <dbReference type="ARBA" id="ARBA00022781"/>
    </source>
</evidence>
<geneLocation type="mitochondrion" evidence="15"/>
<evidence type="ECO:0000256" key="14">
    <source>
        <dbReference type="SAM" id="Phobius"/>
    </source>
</evidence>
<feature type="transmembrane region" description="Helical" evidence="14">
    <location>
        <begin position="20"/>
        <end position="38"/>
    </location>
</feature>
<sequence>MMNLFSSFNPITSSMTSLNWLMMIMPPIIMMNSPWNSMSVSMKPNKMLVMNTHTQFKSSVYKMSTPVLIIIIIIMMTIMTFNMTSLLPNSFSTTSHLMVNMAMALSMWLALMMKKLTTLKKLLSHLTPSNTPPILIPFMVIIELISTIIQPLTLSIRLTANITAGHIMMVLISQMYNNSIMLALMMNMMMMSLELGVGPNPSMCLFNINNYM</sequence>
<evidence type="ECO:0000256" key="1">
    <source>
        <dbReference type="ARBA" id="ARBA00002070"/>
    </source>
</evidence>
<proteinExistence type="inferred from homology"/>
<accession>E0WBN7</accession>
<evidence type="ECO:0000256" key="9">
    <source>
        <dbReference type="ARBA" id="ARBA00022989"/>
    </source>
</evidence>
<dbReference type="GO" id="GO:0045259">
    <property type="term" value="C:proton-transporting ATP synthase complex"/>
    <property type="evidence" value="ECO:0007669"/>
    <property type="project" value="UniProtKB-KW"/>
</dbReference>
<evidence type="ECO:0000256" key="13">
    <source>
        <dbReference type="RuleBase" id="RU004450"/>
    </source>
</evidence>
<feature type="transmembrane region" description="Helical" evidence="14">
    <location>
        <begin position="164"/>
        <end position="185"/>
    </location>
</feature>
<dbReference type="PANTHER" id="PTHR11410">
    <property type="entry name" value="ATP SYNTHASE SUBUNIT A"/>
    <property type="match status" value="1"/>
</dbReference>
<dbReference type="PRINTS" id="PR00123">
    <property type="entry name" value="ATPASEA"/>
</dbReference>
<dbReference type="EMBL" id="FJ611801">
    <property type="protein sequence ID" value="ACM77763.1"/>
    <property type="molecule type" value="Genomic_DNA"/>
</dbReference>
<gene>
    <name evidence="15" type="primary">ATP6</name>
</gene>
<keyword evidence="10" id="KW-0406">Ion transport</keyword>
<evidence type="ECO:0000256" key="3">
    <source>
        <dbReference type="ARBA" id="ARBA00006810"/>
    </source>
</evidence>
<keyword evidence="11 14" id="KW-0472">Membrane</keyword>
<dbReference type="AlphaFoldDB" id="E0WBN7"/>
<dbReference type="Gene3D" id="1.20.120.220">
    <property type="entry name" value="ATP synthase, F0 complex, subunit A"/>
    <property type="match status" value="1"/>
</dbReference>
<dbReference type="GO" id="GO:0046933">
    <property type="term" value="F:proton-transporting ATP synthase activity, rotational mechanism"/>
    <property type="evidence" value="ECO:0007669"/>
    <property type="project" value="TreeGrafter"/>
</dbReference>
<evidence type="ECO:0000256" key="2">
    <source>
        <dbReference type="ARBA" id="ARBA00004141"/>
    </source>
</evidence>
<keyword evidence="8" id="KW-0375">Hydrogen ion transport</keyword>
<comment type="function">
    <text evidence="1">Mitochondrial membrane ATP synthase (F(1)F(0) ATP synthase or Complex V) produces ATP from ADP in the presence of a proton gradient across the membrane which is generated by electron transport complexes of the respiratory chain. F-type ATPases consist of two structural domains, F(1) - containing the extramembraneous catalytic core and F(0) - containing the membrane proton channel, linked together by a central stalk and a peripheral stalk. During catalysis, ATP synthesis in the catalytic domain of F(1) is coupled via a rotary mechanism of the central stalk subunits to proton translocation. Key component of the proton channel; it may play a direct role in the translocation of protons across the membrane.</text>
</comment>
<evidence type="ECO:0000256" key="7">
    <source>
        <dbReference type="ARBA" id="ARBA00022692"/>
    </source>
</evidence>
<dbReference type="InterPro" id="IPR045083">
    <property type="entry name" value="ATP_synth_F0_asu_bact/mt"/>
</dbReference>
<dbReference type="PROSITE" id="PS00449">
    <property type="entry name" value="ATPASE_A"/>
    <property type="match status" value="1"/>
</dbReference>
<keyword evidence="5" id="KW-0813">Transport</keyword>
<comment type="similarity">
    <text evidence="3">Belongs to the ATPase A chain family.</text>
</comment>
<feature type="transmembrane region" description="Helical" evidence="14">
    <location>
        <begin position="93"/>
        <end position="113"/>
    </location>
</feature>
<evidence type="ECO:0000256" key="10">
    <source>
        <dbReference type="ARBA" id="ARBA00023065"/>
    </source>
</evidence>
<comment type="subunit">
    <text evidence="4">F-type ATPases have 2 components, CF(1) - the catalytic core - and CF(0) - the membrane proton channel. CF(1) has five subunits: alpha(3), beta(3), gamma(1), delta(1), epsilon(1). CF(0) has three main subunits: a, b and c.</text>
</comment>
<evidence type="ECO:0000313" key="15">
    <source>
        <dbReference type="EMBL" id="ACM77763.1"/>
    </source>
</evidence>
<evidence type="ECO:0000256" key="12">
    <source>
        <dbReference type="ARBA" id="ARBA00023310"/>
    </source>
</evidence>
<dbReference type="GO" id="GO:0005743">
    <property type="term" value="C:mitochondrial inner membrane"/>
    <property type="evidence" value="ECO:0007669"/>
    <property type="project" value="UniProtKB-SubCell"/>
</dbReference>
<evidence type="ECO:0000256" key="6">
    <source>
        <dbReference type="ARBA" id="ARBA00022547"/>
    </source>
</evidence>
<keyword evidence="9 14" id="KW-1133">Transmembrane helix</keyword>
<reference evidence="15" key="1">
    <citation type="journal article" date="2014" name="Mol. Phylogenet. Evol.">
        <title>Two mitochondrial genomes from the families Bethylidae and Mutillidae: independent rearrangement of protein-coding genes and higher-level phylogeny of the Hymenoptera.</title>
        <authorList>
            <person name="Wei S.J."/>
            <person name="Li Q."/>
            <person name="van Achterberg K."/>
            <person name="Chen X.X."/>
        </authorList>
    </citation>
    <scope>NUCLEOTIDE SEQUENCE</scope>
</reference>
<dbReference type="Pfam" id="PF00119">
    <property type="entry name" value="ATP-synt_A"/>
    <property type="match status" value="1"/>
</dbReference>
<name>E0WBN7_9HYME</name>
<keyword evidence="15" id="KW-0496">Mitochondrion</keyword>
<organism evidence="15">
    <name type="scientific">Wallacidia oculata</name>
    <dbReference type="NCBI Taxonomy" id="590134"/>
    <lineage>
        <taxon>Eukaryota</taxon>
        <taxon>Metazoa</taxon>
        <taxon>Ecdysozoa</taxon>
        <taxon>Arthropoda</taxon>
        <taxon>Hexapoda</taxon>
        <taxon>Insecta</taxon>
        <taxon>Pterygota</taxon>
        <taxon>Neoptera</taxon>
        <taxon>Endopterygota</taxon>
        <taxon>Hymenoptera</taxon>
        <taxon>Apocrita</taxon>
        <taxon>Aculeata</taxon>
        <taxon>Pompiloidea</taxon>
        <taxon>Mutillidae</taxon>
        <taxon>Mutillinae</taxon>
        <taxon>Wallacidia</taxon>
    </lineage>
</organism>
<keyword evidence="12" id="KW-0066">ATP synthesis</keyword>
<protein>
    <recommendedName>
        <fullName evidence="13">ATP synthase subunit a</fullName>
    </recommendedName>
</protein>
<feature type="transmembrane region" description="Helical" evidence="14">
    <location>
        <begin position="59"/>
        <end position="81"/>
    </location>
</feature>
<dbReference type="InterPro" id="IPR023011">
    <property type="entry name" value="ATP_synth_F0_asu_AS"/>
</dbReference>